<gene>
    <name evidence="2" type="ORF">KIN20_034272</name>
</gene>
<accession>A0AAD5WIW8</accession>
<dbReference type="Proteomes" id="UP001196413">
    <property type="component" value="Unassembled WGS sequence"/>
</dbReference>
<proteinExistence type="predicted"/>
<comment type="caution">
    <text evidence="2">The sequence shown here is derived from an EMBL/GenBank/DDBJ whole genome shotgun (WGS) entry which is preliminary data.</text>
</comment>
<evidence type="ECO:0000256" key="1">
    <source>
        <dbReference type="SAM" id="MobiDB-lite"/>
    </source>
</evidence>
<dbReference type="AlphaFoldDB" id="A0AAD5WIW8"/>
<evidence type="ECO:0000313" key="3">
    <source>
        <dbReference type="Proteomes" id="UP001196413"/>
    </source>
</evidence>
<protein>
    <submittedName>
        <fullName evidence="2">Uncharacterized protein</fullName>
    </submittedName>
</protein>
<feature type="region of interest" description="Disordered" evidence="1">
    <location>
        <begin position="1"/>
        <end position="23"/>
    </location>
</feature>
<organism evidence="2 3">
    <name type="scientific">Parelaphostrongylus tenuis</name>
    <name type="common">Meningeal worm</name>
    <dbReference type="NCBI Taxonomy" id="148309"/>
    <lineage>
        <taxon>Eukaryota</taxon>
        <taxon>Metazoa</taxon>
        <taxon>Ecdysozoa</taxon>
        <taxon>Nematoda</taxon>
        <taxon>Chromadorea</taxon>
        <taxon>Rhabditida</taxon>
        <taxon>Rhabditina</taxon>
        <taxon>Rhabditomorpha</taxon>
        <taxon>Strongyloidea</taxon>
        <taxon>Metastrongylidae</taxon>
        <taxon>Parelaphostrongylus</taxon>
    </lineage>
</organism>
<dbReference type="EMBL" id="JAHQIW010007103">
    <property type="protein sequence ID" value="KAJ1372184.1"/>
    <property type="molecule type" value="Genomic_DNA"/>
</dbReference>
<name>A0AAD5WIW8_PARTN</name>
<reference evidence="2" key="1">
    <citation type="submission" date="2021-06" db="EMBL/GenBank/DDBJ databases">
        <title>Parelaphostrongylus tenuis whole genome reference sequence.</title>
        <authorList>
            <person name="Garwood T.J."/>
            <person name="Larsen P.A."/>
            <person name="Fountain-Jones N.M."/>
            <person name="Garbe J.R."/>
            <person name="Macchietto M.G."/>
            <person name="Kania S.A."/>
            <person name="Gerhold R.W."/>
            <person name="Richards J.E."/>
            <person name="Wolf T.M."/>
        </authorList>
    </citation>
    <scope>NUCLEOTIDE SEQUENCE</scope>
    <source>
        <strain evidence="2">MNPRO001-30</strain>
        <tissue evidence="2">Meninges</tissue>
    </source>
</reference>
<keyword evidence="3" id="KW-1185">Reference proteome</keyword>
<sequence length="54" mass="6224">MKRLMNSKAVNEIDDGESSGTATKLTDGRWFERFRKQSRSHRTRLILAGAMCHE</sequence>
<evidence type="ECO:0000313" key="2">
    <source>
        <dbReference type="EMBL" id="KAJ1372184.1"/>
    </source>
</evidence>